<keyword evidence="3" id="KW-1185">Reference proteome</keyword>
<dbReference type="PANTHER" id="PTHR45458">
    <property type="entry name" value="SHORT-CHAIN DEHYDROGENASE/REDUCTASE SDR"/>
    <property type="match status" value="1"/>
</dbReference>
<dbReference type="CDD" id="cd05325">
    <property type="entry name" value="carb_red_sniffer_like_SDR_c"/>
    <property type="match status" value="1"/>
</dbReference>
<accession>A0A1G4IR39</accession>
<dbReference type="Proteomes" id="UP000191024">
    <property type="component" value="Chromosome A"/>
</dbReference>
<dbReference type="AlphaFoldDB" id="A0A1G4IR39"/>
<dbReference type="OrthoDB" id="4096546at2759"/>
<feature type="domain" description="Ketoreductase" evidence="1">
    <location>
        <begin position="3"/>
        <end position="187"/>
    </location>
</feature>
<gene>
    <name evidence="2" type="ORF">LAMI_0A08064G</name>
</gene>
<organism evidence="2 3">
    <name type="scientific">Lachancea mirantina</name>
    <dbReference type="NCBI Taxonomy" id="1230905"/>
    <lineage>
        <taxon>Eukaryota</taxon>
        <taxon>Fungi</taxon>
        <taxon>Dikarya</taxon>
        <taxon>Ascomycota</taxon>
        <taxon>Saccharomycotina</taxon>
        <taxon>Saccharomycetes</taxon>
        <taxon>Saccharomycetales</taxon>
        <taxon>Saccharomycetaceae</taxon>
        <taxon>Lachancea</taxon>
    </lineage>
</organism>
<dbReference type="SUPFAM" id="SSF51735">
    <property type="entry name" value="NAD(P)-binding Rossmann-fold domains"/>
    <property type="match status" value="1"/>
</dbReference>
<dbReference type="Gene3D" id="3.40.50.720">
    <property type="entry name" value="NAD(P)-binding Rossmann-like Domain"/>
    <property type="match status" value="1"/>
</dbReference>
<dbReference type="SMART" id="SM00822">
    <property type="entry name" value="PKS_KR"/>
    <property type="match status" value="1"/>
</dbReference>
<protein>
    <submittedName>
        <fullName evidence="2">LAMI_0A08064g1_1</fullName>
    </submittedName>
</protein>
<evidence type="ECO:0000313" key="3">
    <source>
        <dbReference type="Proteomes" id="UP000191024"/>
    </source>
</evidence>
<dbReference type="PRINTS" id="PR00081">
    <property type="entry name" value="GDHRDH"/>
</dbReference>
<dbReference type="GO" id="GO:0016616">
    <property type="term" value="F:oxidoreductase activity, acting on the CH-OH group of donors, NAD or NADP as acceptor"/>
    <property type="evidence" value="ECO:0007669"/>
    <property type="project" value="TreeGrafter"/>
</dbReference>
<sequence>MGKTYFIAGGTRGIGLALVKELSEQSEGNLVFTSARNPDQASELSEWTESHKNVQVVSLDVTDAASVKASATRVRTLAPGGIDVLVVNAGVGSSSALLQTSDSEYHRVFDTNTLGPIRVIEAFLPLLREGETRHIAVISSIAGSIQICFPEVTPAYAISKLAVNFYVRNLSTTLKNEGFSVLAIHPGVVGTDLFFDTVNAMGPEIAKAIQEKYPPITPKASASQIIENILAKQGPTFTDRFVSYDGSEIPW</sequence>
<reference evidence="2 3" key="1">
    <citation type="submission" date="2016-03" db="EMBL/GenBank/DDBJ databases">
        <authorList>
            <person name="Devillers H."/>
        </authorList>
    </citation>
    <scope>NUCLEOTIDE SEQUENCE [LARGE SCALE GENOMIC DNA]</scope>
    <source>
        <strain evidence="2">CBS 11717</strain>
    </source>
</reference>
<evidence type="ECO:0000313" key="2">
    <source>
        <dbReference type="EMBL" id="SCU79274.1"/>
    </source>
</evidence>
<dbReference type="InterPro" id="IPR002347">
    <property type="entry name" value="SDR_fam"/>
</dbReference>
<dbReference type="InterPro" id="IPR052184">
    <property type="entry name" value="SDR_enzymes"/>
</dbReference>
<dbReference type="EMBL" id="LT598462">
    <property type="protein sequence ID" value="SCU79274.1"/>
    <property type="molecule type" value="Genomic_DNA"/>
</dbReference>
<name>A0A1G4IR39_9SACH</name>
<dbReference type="InterPro" id="IPR057326">
    <property type="entry name" value="KR_dom"/>
</dbReference>
<dbReference type="InterPro" id="IPR036291">
    <property type="entry name" value="NAD(P)-bd_dom_sf"/>
</dbReference>
<proteinExistence type="predicted"/>
<dbReference type="Pfam" id="PF00106">
    <property type="entry name" value="adh_short"/>
    <property type="match status" value="1"/>
</dbReference>
<evidence type="ECO:0000259" key="1">
    <source>
        <dbReference type="SMART" id="SM00822"/>
    </source>
</evidence>
<dbReference type="PANTHER" id="PTHR45458:SF3">
    <property type="entry name" value="CHAIN DEHYDROGENASE (ATSC), PUTATIVE-RELATED"/>
    <property type="match status" value="1"/>
</dbReference>